<accession>Q13WI3</accession>
<protein>
    <submittedName>
        <fullName evidence="1">Uncharacterized protein</fullName>
    </submittedName>
</protein>
<gene>
    <name evidence="1" type="ORF">Bxe_A1398</name>
</gene>
<evidence type="ECO:0000313" key="2">
    <source>
        <dbReference type="Proteomes" id="UP000001817"/>
    </source>
</evidence>
<dbReference type="Proteomes" id="UP000001817">
    <property type="component" value="Chromosome 1"/>
</dbReference>
<evidence type="ECO:0000313" key="1">
    <source>
        <dbReference type="EMBL" id="ABE31556.1"/>
    </source>
</evidence>
<proteinExistence type="predicted"/>
<dbReference type="STRING" id="266265.Bxe_A1398"/>
<dbReference type="EMBL" id="CP000270">
    <property type="protein sequence ID" value="ABE31556.1"/>
    <property type="molecule type" value="Genomic_DNA"/>
</dbReference>
<name>Q13WI3_PARXL</name>
<organism evidence="1 2">
    <name type="scientific">Paraburkholderia xenovorans (strain LB400)</name>
    <dbReference type="NCBI Taxonomy" id="266265"/>
    <lineage>
        <taxon>Bacteria</taxon>
        <taxon>Pseudomonadati</taxon>
        <taxon>Pseudomonadota</taxon>
        <taxon>Betaproteobacteria</taxon>
        <taxon>Burkholderiales</taxon>
        <taxon>Burkholderiaceae</taxon>
        <taxon>Paraburkholderia</taxon>
    </lineage>
</organism>
<keyword evidence="2" id="KW-1185">Reference proteome</keyword>
<dbReference type="KEGG" id="bxe:Bxe_A1398"/>
<sequence>MPYVADTSIAWFSHAPLRGEWQWTSCAGKLHCSMQSYSSGCLPNGIRQNPTWPVGKHASAEAHSFFHWSRAHAPRVSIRSACRHLLE</sequence>
<reference evidence="1 2" key="1">
    <citation type="journal article" date="2006" name="Proc. Natl. Acad. Sci. U.S.A.">
        <title>Burkholderia xenovorans LB400 harbors a multi-replicon, 9.73-Mbp genome shaped for versatility.</title>
        <authorList>
            <person name="Chain P.S."/>
            <person name="Denef V.J."/>
            <person name="Konstantinidis K.T."/>
            <person name="Vergez L.M."/>
            <person name="Agullo L."/>
            <person name="Reyes V.L."/>
            <person name="Hauser L."/>
            <person name="Cordova M."/>
            <person name="Gomez L."/>
            <person name="Gonzalez M."/>
            <person name="Land M."/>
            <person name="Lao V."/>
            <person name="Larimer F."/>
            <person name="LiPuma J.J."/>
            <person name="Mahenthiralingam E."/>
            <person name="Malfatti S.A."/>
            <person name="Marx C.J."/>
            <person name="Parnell J.J."/>
            <person name="Ramette A."/>
            <person name="Richardson P."/>
            <person name="Seeger M."/>
            <person name="Smith D."/>
            <person name="Spilker T."/>
            <person name="Sul W.J."/>
            <person name="Tsoi T.V."/>
            <person name="Ulrich L.E."/>
            <person name="Zhulin I.B."/>
            <person name="Tiedje J.M."/>
        </authorList>
    </citation>
    <scope>NUCLEOTIDE SEQUENCE [LARGE SCALE GENOMIC DNA]</scope>
    <source>
        <strain evidence="1 2">LB400</strain>
    </source>
</reference>
<dbReference type="AlphaFoldDB" id="Q13WI3"/>